<name>A0A2J8AC40_9CHLO</name>
<feature type="compositionally biased region" description="Basic and acidic residues" evidence="1">
    <location>
        <begin position="40"/>
        <end position="52"/>
    </location>
</feature>
<proteinExistence type="predicted"/>
<evidence type="ECO:0000313" key="3">
    <source>
        <dbReference type="Proteomes" id="UP000236333"/>
    </source>
</evidence>
<evidence type="ECO:0008006" key="4">
    <source>
        <dbReference type="Google" id="ProtNLM"/>
    </source>
</evidence>
<dbReference type="AlphaFoldDB" id="A0A2J8AC40"/>
<gene>
    <name evidence="2" type="ORF">TSOC_003219</name>
</gene>
<feature type="compositionally biased region" description="Low complexity" evidence="1">
    <location>
        <begin position="364"/>
        <end position="373"/>
    </location>
</feature>
<feature type="compositionally biased region" description="Gly residues" evidence="1">
    <location>
        <begin position="7"/>
        <end position="28"/>
    </location>
</feature>
<keyword evidence="3" id="KW-1185">Reference proteome</keyword>
<evidence type="ECO:0000313" key="2">
    <source>
        <dbReference type="EMBL" id="PNH10081.1"/>
    </source>
</evidence>
<dbReference type="OrthoDB" id="537114at2759"/>
<feature type="compositionally biased region" description="Basic residues" evidence="1">
    <location>
        <begin position="98"/>
        <end position="109"/>
    </location>
</feature>
<dbReference type="InterPro" id="IPR010298">
    <property type="entry name" value="YacP-like"/>
</dbReference>
<feature type="non-terminal residue" evidence="2">
    <location>
        <position position="1"/>
    </location>
</feature>
<dbReference type="Pfam" id="PF05991">
    <property type="entry name" value="NYN_YacP"/>
    <property type="match status" value="1"/>
</dbReference>
<sequence>PAAASGRSGGGGAEGGSGGGGAGGGSTQGPGEPIVLTGEATKRATKPAERTSYRRRKKTAEERRLERTAVQAELNALSRSERDRAIEEPEVEQNAPGGRRRPASAPPRRLRAGSRIALVDGYNVINTCPQLLQLAGFRLQARRGRGRSKSWPESLAPALAWPDARAALDQLANAYGAMYGFRVYVVYDAMYGPLRQVQDSLVRVGPHAAAIFSARSEADTYIGVAAVHWKQRGAEEVMVISNDRYVQDLVRDADFVVYSADLGAWLAQAYVAAANGQQGLGRGGRGASTLAAAEARDLHRAAVRREHKVPKAQPEQGPELPASEWLAAALARMAEEASSSGSDDDGEAWWEEGPAQAAGGGAGELRLGRAGAASERVAGGGTGADG</sequence>
<feature type="region of interest" description="Disordered" evidence="1">
    <location>
        <begin position="333"/>
        <end position="386"/>
    </location>
</feature>
<reference evidence="2 3" key="1">
    <citation type="journal article" date="2017" name="Mol. Biol. Evol.">
        <title>The 4-celled Tetrabaena socialis nuclear genome reveals the essential components for genetic control of cell number at the origin of multicellularity in the volvocine lineage.</title>
        <authorList>
            <person name="Featherston J."/>
            <person name="Arakaki Y."/>
            <person name="Hanschen E.R."/>
            <person name="Ferris P.J."/>
            <person name="Michod R.E."/>
            <person name="Olson B.J.S.C."/>
            <person name="Nozaki H."/>
            <person name="Durand P.M."/>
        </authorList>
    </citation>
    <scope>NUCLEOTIDE SEQUENCE [LARGE SCALE GENOMIC DNA]</scope>
    <source>
        <strain evidence="2 3">NIES-571</strain>
    </source>
</reference>
<evidence type="ECO:0000256" key="1">
    <source>
        <dbReference type="SAM" id="MobiDB-lite"/>
    </source>
</evidence>
<protein>
    <recommendedName>
        <fullName evidence="4">NYN domain-containing protein</fullName>
    </recommendedName>
</protein>
<dbReference type="EMBL" id="PGGS01000067">
    <property type="protein sequence ID" value="PNH10081.1"/>
    <property type="molecule type" value="Genomic_DNA"/>
</dbReference>
<organism evidence="2 3">
    <name type="scientific">Tetrabaena socialis</name>
    <dbReference type="NCBI Taxonomy" id="47790"/>
    <lineage>
        <taxon>Eukaryota</taxon>
        <taxon>Viridiplantae</taxon>
        <taxon>Chlorophyta</taxon>
        <taxon>core chlorophytes</taxon>
        <taxon>Chlorophyceae</taxon>
        <taxon>CS clade</taxon>
        <taxon>Chlamydomonadales</taxon>
        <taxon>Tetrabaenaceae</taxon>
        <taxon>Tetrabaena</taxon>
    </lineage>
</organism>
<dbReference type="Proteomes" id="UP000236333">
    <property type="component" value="Unassembled WGS sequence"/>
</dbReference>
<comment type="caution">
    <text evidence="2">The sequence shown here is derived from an EMBL/GenBank/DDBJ whole genome shotgun (WGS) entry which is preliminary data.</text>
</comment>
<feature type="region of interest" description="Disordered" evidence="1">
    <location>
        <begin position="1"/>
        <end position="109"/>
    </location>
</feature>
<dbReference type="PANTHER" id="PTHR34547:SF1">
    <property type="entry name" value="YACP-LIKE NYN DOMAIN PROTEIN"/>
    <property type="match status" value="1"/>
</dbReference>
<accession>A0A2J8AC40</accession>
<dbReference type="PANTHER" id="PTHR34547">
    <property type="entry name" value="YACP-LIKE NYN DOMAIN PROTEIN"/>
    <property type="match status" value="1"/>
</dbReference>